<dbReference type="InterPro" id="IPR043714">
    <property type="entry name" value="DUF5655"/>
</dbReference>
<protein>
    <recommendedName>
        <fullName evidence="1">DUF5655 domain-containing protein</fullName>
    </recommendedName>
</protein>
<reference evidence="2 3" key="1">
    <citation type="submission" date="2017-05" db="EMBL/GenBank/DDBJ databases">
        <title>The complete genome sequence of Deinococcus ficus isolated from the rhizosphere of the Ficus religiosa L. in Taiwan.</title>
        <authorList>
            <person name="Wu K.-M."/>
            <person name="Liao T.-L."/>
            <person name="Liu Y.-M."/>
            <person name="Young C.-C."/>
            <person name="Tsai S.-F."/>
        </authorList>
    </citation>
    <scope>NUCLEOTIDE SEQUENCE [LARGE SCALE GENOMIC DNA]</scope>
    <source>
        <strain evidence="2 3">CC-FR2-10</strain>
        <plasmid evidence="3">pdfi1</plasmid>
    </source>
</reference>
<dbReference type="Pfam" id="PF14117">
    <property type="entry name" value="DUF4287"/>
    <property type="match status" value="1"/>
</dbReference>
<geneLocation type="plasmid" evidence="3">
    <name>pdfi1</name>
</geneLocation>
<dbReference type="Pfam" id="PF18899">
    <property type="entry name" value="DUF5655"/>
    <property type="match status" value="1"/>
</dbReference>
<dbReference type="Proteomes" id="UP000259030">
    <property type="component" value="Plasmid pDFI1"/>
</dbReference>
<proteinExistence type="predicted"/>
<dbReference type="AlphaFoldDB" id="A0A221T0X7"/>
<gene>
    <name evidence="2" type="ORF">DFI_15210</name>
</gene>
<keyword evidence="2" id="KW-0614">Plasmid</keyword>
<dbReference type="EMBL" id="CP021082">
    <property type="protein sequence ID" value="ASN82526.1"/>
    <property type="molecule type" value="Genomic_DNA"/>
</dbReference>
<evidence type="ECO:0000313" key="2">
    <source>
        <dbReference type="EMBL" id="ASN82526.1"/>
    </source>
</evidence>
<sequence>MAGRGVARPRHSHSRRSRMSFQAYLTAAQAKTGKTIDDFRTLAGEKGLSRHGEVVAWLKEDFKLGHGHATAVATTLLNPERFDAPAETRIQALFTGNKAQWTPLYEHLVSLAQSLGEGVQVSPTDTYVSLTCRGRKFAVIQPGASRLDLGLKRPGAETTARFEAAGSWNSMVTHRVKLTGPAQVDDDVRDWLSAALHGA</sequence>
<organism evidence="2 3">
    <name type="scientific">Deinococcus ficus</name>
    <dbReference type="NCBI Taxonomy" id="317577"/>
    <lineage>
        <taxon>Bacteria</taxon>
        <taxon>Thermotogati</taxon>
        <taxon>Deinococcota</taxon>
        <taxon>Deinococci</taxon>
        <taxon>Deinococcales</taxon>
        <taxon>Deinococcaceae</taxon>
        <taxon>Deinococcus</taxon>
    </lineage>
</organism>
<name>A0A221T0X7_9DEIO</name>
<accession>A0A221T0X7</accession>
<evidence type="ECO:0000313" key="3">
    <source>
        <dbReference type="Proteomes" id="UP000259030"/>
    </source>
</evidence>
<keyword evidence="3" id="KW-1185">Reference proteome</keyword>
<feature type="domain" description="DUF5655" evidence="1">
    <location>
        <begin position="92"/>
        <end position="195"/>
    </location>
</feature>
<dbReference type="InterPro" id="IPR025629">
    <property type="entry name" value="DUF4287"/>
</dbReference>
<evidence type="ECO:0000259" key="1">
    <source>
        <dbReference type="Pfam" id="PF18899"/>
    </source>
</evidence>
<dbReference type="KEGG" id="dfc:DFI_15210"/>